<dbReference type="Pfam" id="PF13439">
    <property type="entry name" value="Glyco_transf_4"/>
    <property type="match status" value="1"/>
</dbReference>
<evidence type="ECO:0000256" key="1">
    <source>
        <dbReference type="ARBA" id="ARBA00022679"/>
    </source>
</evidence>
<reference evidence="5" key="1">
    <citation type="submission" date="2016-10" db="EMBL/GenBank/DDBJ databases">
        <authorList>
            <person name="Varghese N."/>
            <person name="Submissions S."/>
        </authorList>
    </citation>
    <scope>NUCLEOTIDE SEQUENCE [LARGE SCALE GENOMIC DNA]</scope>
    <source>
        <strain evidence="5">GAS232</strain>
    </source>
</reference>
<organism evidence="4 5">
    <name type="scientific">Terriglobus roseus</name>
    <dbReference type="NCBI Taxonomy" id="392734"/>
    <lineage>
        <taxon>Bacteria</taxon>
        <taxon>Pseudomonadati</taxon>
        <taxon>Acidobacteriota</taxon>
        <taxon>Terriglobia</taxon>
        <taxon>Terriglobales</taxon>
        <taxon>Acidobacteriaceae</taxon>
        <taxon>Terriglobus</taxon>
    </lineage>
</organism>
<proteinExistence type="predicted"/>
<dbReference type="FunFam" id="3.40.50.2000:FF:000119">
    <property type="entry name" value="Glycosyl transferase group 1"/>
    <property type="match status" value="1"/>
</dbReference>
<dbReference type="GO" id="GO:0016757">
    <property type="term" value="F:glycosyltransferase activity"/>
    <property type="evidence" value="ECO:0007669"/>
    <property type="project" value="InterPro"/>
</dbReference>
<dbReference type="Gene3D" id="3.40.50.2000">
    <property type="entry name" value="Glycogen Phosphorylase B"/>
    <property type="match status" value="2"/>
</dbReference>
<protein>
    <submittedName>
        <fullName evidence="4">Glycosyltransferase involved in cell wall bisynthesis</fullName>
    </submittedName>
</protein>
<evidence type="ECO:0000313" key="5">
    <source>
        <dbReference type="Proteomes" id="UP000182427"/>
    </source>
</evidence>
<feature type="domain" description="Glycosyltransferase subfamily 4-like N-terminal" evidence="3">
    <location>
        <begin position="16"/>
        <end position="172"/>
    </location>
</feature>
<dbReference type="AlphaFoldDB" id="A0A1G7NC78"/>
<dbReference type="GO" id="GO:0009103">
    <property type="term" value="P:lipopolysaccharide biosynthetic process"/>
    <property type="evidence" value="ECO:0007669"/>
    <property type="project" value="TreeGrafter"/>
</dbReference>
<dbReference type="PANTHER" id="PTHR46401">
    <property type="entry name" value="GLYCOSYLTRANSFERASE WBBK-RELATED"/>
    <property type="match status" value="1"/>
</dbReference>
<dbReference type="EMBL" id="LT629690">
    <property type="protein sequence ID" value="SDF71541.1"/>
    <property type="molecule type" value="Genomic_DNA"/>
</dbReference>
<dbReference type="OrthoDB" id="9797829at2"/>
<dbReference type="RefSeq" id="WP_083345930.1">
    <property type="nucleotide sequence ID" value="NZ_LT629690.1"/>
</dbReference>
<dbReference type="Proteomes" id="UP000182427">
    <property type="component" value="Chromosome I"/>
</dbReference>
<dbReference type="SUPFAM" id="SSF53756">
    <property type="entry name" value="UDP-Glycosyltransferase/glycogen phosphorylase"/>
    <property type="match status" value="1"/>
</dbReference>
<name>A0A1G7NC78_9BACT</name>
<evidence type="ECO:0000313" key="4">
    <source>
        <dbReference type="EMBL" id="SDF71541.1"/>
    </source>
</evidence>
<dbReference type="CDD" id="cd03809">
    <property type="entry name" value="GT4_MtfB-like"/>
    <property type="match status" value="1"/>
</dbReference>
<gene>
    <name evidence="4" type="ORF">SAMN05444167_3090</name>
</gene>
<evidence type="ECO:0000259" key="3">
    <source>
        <dbReference type="Pfam" id="PF13439"/>
    </source>
</evidence>
<dbReference type="Pfam" id="PF00534">
    <property type="entry name" value="Glycos_transf_1"/>
    <property type="match status" value="1"/>
</dbReference>
<evidence type="ECO:0000259" key="2">
    <source>
        <dbReference type="Pfam" id="PF00534"/>
    </source>
</evidence>
<keyword evidence="1 4" id="KW-0808">Transferase</keyword>
<dbReference type="InterPro" id="IPR028098">
    <property type="entry name" value="Glyco_trans_4-like_N"/>
</dbReference>
<feature type="domain" description="Glycosyl transferase family 1" evidence="2">
    <location>
        <begin position="197"/>
        <end position="351"/>
    </location>
</feature>
<dbReference type="InterPro" id="IPR001296">
    <property type="entry name" value="Glyco_trans_1"/>
</dbReference>
<sequence length="375" mass="41572">MRVLIDATGLTKRKAGVGVYGKELIDGLVASNLVQLYLVVQDDDPDLAYYPAAVTVLRMPSRFLRKVPLRIIFEQTVLPFLIRKYRVDVVHSLHYSFPIFRFGAKSAVTIHDMTSLSMPEVHIGIKLRYYRFFIRRAQKWSDGLIFVSRSAQEDFVSHLGPPRGLSTVVYHGKSPAFHPLIDRTQIEPLCVKYGLPERYILYVGTVEPRKNLERLVEAFASLASALPTTSLVIAGMMGWKQEHLTDLVHAFGLEDRVIFTGYVAEEEKPVLIAGSDLFVYPSLYEGFGLPVLEALACGVPTITSDVSSLPEVAGDAALLIDPKDTRAITKAIEAVMGDPVLAAGLREKGPEQAAKFTWERAATQTAAVYSALYSR</sequence>
<accession>A0A1G7NC78</accession>
<keyword evidence="5" id="KW-1185">Reference proteome</keyword>
<dbReference type="PANTHER" id="PTHR46401:SF2">
    <property type="entry name" value="GLYCOSYLTRANSFERASE WBBK-RELATED"/>
    <property type="match status" value="1"/>
</dbReference>